<dbReference type="InterPro" id="IPR017972">
    <property type="entry name" value="Cyt_P450_CS"/>
</dbReference>
<evidence type="ECO:0000256" key="1">
    <source>
        <dbReference type="ARBA" id="ARBA00001971"/>
    </source>
</evidence>
<dbReference type="Pfam" id="PF00067">
    <property type="entry name" value="p450"/>
    <property type="match status" value="1"/>
</dbReference>
<evidence type="ECO:0000313" key="7">
    <source>
        <dbReference type="EMBL" id="KXN74692.1"/>
    </source>
</evidence>
<comment type="similarity">
    <text evidence="5">Belongs to the cytochrome P450 family.</text>
</comment>
<keyword evidence="6" id="KW-1133">Transmembrane helix</keyword>
<dbReference type="GO" id="GO:0005506">
    <property type="term" value="F:iron ion binding"/>
    <property type="evidence" value="ECO:0007669"/>
    <property type="project" value="InterPro"/>
</dbReference>
<sequence>MSVVEFSNIPPTGNYYLHAFGVSLLALIIYILYFNVIYPYYLGPLRNLPRPKNVIKYLYDIITKRIEGDVEHQLLFNLKYGPIVHFHGDTVLLNGQSFRKYWMTYKYKKSEFHRAFDIGGYQTLFSATEKDYHSKIKKLVLPAFSVKTLASVEKTVYDIGSQGLVSHIQSVIKSGQSDVFDLFHLFHCSTFDVITQLVFGTNFDTISDKDKAIYYISSLADTQKAVFWRTIFPPYKKVAFPMEKIFKPVIFENIKLRENNPNSDILQSLIDSIDPETGEKLTNEQIAVEFMTLLFGGEDTTANTLTWTLYELLKNPEIYNLVEKEILEEFPDFNESITLDRSKSKLKYLEASFLESMRMYPVAAGGLPRVVPEGGTKIILPIYSLHNDPKNWKNPKIFDIQRWLGEERENNKAQLMSFGAGPRSCIGRELAWNEMYLVLTNLIRNFRMELIDTDLTPCSTVFYKPKEMRMKVKIFIRK</sequence>
<dbReference type="OMA" id="ESENWHV"/>
<proteinExistence type="inferred from homology"/>
<dbReference type="Proteomes" id="UP000070444">
    <property type="component" value="Unassembled WGS sequence"/>
</dbReference>
<keyword evidence="8" id="KW-1185">Reference proteome</keyword>
<evidence type="ECO:0000256" key="5">
    <source>
        <dbReference type="RuleBase" id="RU000461"/>
    </source>
</evidence>
<gene>
    <name evidence="7" type="ORF">CONCODRAFT_2252</name>
</gene>
<keyword evidence="4 5" id="KW-0349">Heme</keyword>
<dbReference type="InterPro" id="IPR036396">
    <property type="entry name" value="Cyt_P450_sf"/>
</dbReference>
<keyword evidence="3 4" id="KW-0408">Iron</keyword>
<name>A0A137PI66_CONC2</name>
<dbReference type="InterPro" id="IPR002401">
    <property type="entry name" value="Cyt_P450_E_grp-I"/>
</dbReference>
<reference evidence="7 8" key="1">
    <citation type="journal article" date="2015" name="Genome Biol. Evol.">
        <title>Phylogenomic analyses indicate that early fungi evolved digesting cell walls of algal ancestors of land plants.</title>
        <authorList>
            <person name="Chang Y."/>
            <person name="Wang S."/>
            <person name="Sekimoto S."/>
            <person name="Aerts A.L."/>
            <person name="Choi C."/>
            <person name="Clum A."/>
            <person name="LaButti K.M."/>
            <person name="Lindquist E.A."/>
            <person name="Yee Ngan C."/>
            <person name="Ohm R.A."/>
            <person name="Salamov A.A."/>
            <person name="Grigoriev I.V."/>
            <person name="Spatafora J.W."/>
            <person name="Berbee M.L."/>
        </authorList>
    </citation>
    <scope>NUCLEOTIDE SEQUENCE [LARGE SCALE GENOMIC DNA]</scope>
    <source>
        <strain evidence="7 8">NRRL 28638</strain>
    </source>
</reference>
<evidence type="ECO:0000256" key="4">
    <source>
        <dbReference type="PIRSR" id="PIRSR602401-1"/>
    </source>
</evidence>
<dbReference type="InterPro" id="IPR001128">
    <property type="entry name" value="Cyt_P450"/>
</dbReference>
<dbReference type="OrthoDB" id="1470350at2759"/>
<protein>
    <submittedName>
        <fullName evidence="7">Cytochrome P450</fullName>
    </submittedName>
</protein>
<dbReference type="PANTHER" id="PTHR24305">
    <property type="entry name" value="CYTOCHROME P450"/>
    <property type="match status" value="1"/>
</dbReference>
<dbReference type="PROSITE" id="PS00086">
    <property type="entry name" value="CYTOCHROME_P450"/>
    <property type="match status" value="1"/>
</dbReference>
<evidence type="ECO:0000313" key="8">
    <source>
        <dbReference type="Proteomes" id="UP000070444"/>
    </source>
</evidence>
<dbReference type="GO" id="GO:0004497">
    <property type="term" value="F:monooxygenase activity"/>
    <property type="evidence" value="ECO:0007669"/>
    <property type="project" value="UniProtKB-KW"/>
</dbReference>
<keyword evidence="6" id="KW-0812">Transmembrane</keyword>
<dbReference type="Gene3D" id="1.10.630.10">
    <property type="entry name" value="Cytochrome P450"/>
    <property type="match status" value="1"/>
</dbReference>
<comment type="cofactor">
    <cofactor evidence="1 4">
        <name>heme</name>
        <dbReference type="ChEBI" id="CHEBI:30413"/>
    </cofactor>
</comment>
<organism evidence="7 8">
    <name type="scientific">Conidiobolus coronatus (strain ATCC 28846 / CBS 209.66 / NRRL 28638)</name>
    <name type="common">Delacroixia coronata</name>
    <dbReference type="NCBI Taxonomy" id="796925"/>
    <lineage>
        <taxon>Eukaryota</taxon>
        <taxon>Fungi</taxon>
        <taxon>Fungi incertae sedis</taxon>
        <taxon>Zoopagomycota</taxon>
        <taxon>Entomophthoromycotina</taxon>
        <taxon>Entomophthoromycetes</taxon>
        <taxon>Entomophthorales</taxon>
        <taxon>Ancylistaceae</taxon>
        <taxon>Conidiobolus</taxon>
    </lineage>
</organism>
<dbReference type="STRING" id="796925.A0A137PI66"/>
<keyword evidence="5" id="KW-0560">Oxidoreductase</keyword>
<keyword evidence="6" id="KW-0472">Membrane</keyword>
<evidence type="ECO:0000256" key="6">
    <source>
        <dbReference type="SAM" id="Phobius"/>
    </source>
</evidence>
<dbReference type="SUPFAM" id="SSF48264">
    <property type="entry name" value="Cytochrome P450"/>
    <property type="match status" value="1"/>
</dbReference>
<keyword evidence="5" id="KW-0503">Monooxygenase</keyword>
<dbReference type="GO" id="GO:0020037">
    <property type="term" value="F:heme binding"/>
    <property type="evidence" value="ECO:0007669"/>
    <property type="project" value="InterPro"/>
</dbReference>
<feature type="binding site" description="axial binding residue" evidence="4">
    <location>
        <position position="425"/>
    </location>
    <ligand>
        <name>heme</name>
        <dbReference type="ChEBI" id="CHEBI:30413"/>
    </ligand>
    <ligandPart>
        <name>Fe</name>
        <dbReference type="ChEBI" id="CHEBI:18248"/>
    </ligandPart>
</feature>
<keyword evidence="2 4" id="KW-0479">Metal-binding</keyword>
<evidence type="ECO:0000256" key="3">
    <source>
        <dbReference type="ARBA" id="ARBA00023004"/>
    </source>
</evidence>
<dbReference type="EMBL" id="KQ964421">
    <property type="protein sequence ID" value="KXN74692.1"/>
    <property type="molecule type" value="Genomic_DNA"/>
</dbReference>
<feature type="transmembrane region" description="Helical" evidence="6">
    <location>
        <begin position="15"/>
        <end position="42"/>
    </location>
</feature>
<dbReference type="AlphaFoldDB" id="A0A137PI66"/>
<dbReference type="PRINTS" id="PR00463">
    <property type="entry name" value="EP450I"/>
</dbReference>
<evidence type="ECO:0000256" key="2">
    <source>
        <dbReference type="ARBA" id="ARBA00022723"/>
    </source>
</evidence>
<dbReference type="PRINTS" id="PR00385">
    <property type="entry name" value="P450"/>
</dbReference>
<accession>A0A137PI66</accession>
<dbReference type="PANTHER" id="PTHR24305:SF218">
    <property type="entry name" value="P450, PUTATIVE (EUROFUNG)-RELATED"/>
    <property type="match status" value="1"/>
</dbReference>
<dbReference type="GO" id="GO:0016705">
    <property type="term" value="F:oxidoreductase activity, acting on paired donors, with incorporation or reduction of molecular oxygen"/>
    <property type="evidence" value="ECO:0007669"/>
    <property type="project" value="InterPro"/>
</dbReference>
<dbReference type="InterPro" id="IPR050121">
    <property type="entry name" value="Cytochrome_P450_monoxygenase"/>
</dbReference>